<keyword evidence="1" id="KW-1133">Transmembrane helix</keyword>
<organism evidence="2 3">
    <name type="scientific">Prymnesium parvum</name>
    <name type="common">Toxic golden alga</name>
    <dbReference type="NCBI Taxonomy" id="97485"/>
    <lineage>
        <taxon>Eukaryota</taxon>
        <taxon>Haptista</taxon>
        <taxon>Haptophyta</taxon>
        <taxon>Prymnesiophyceae</taxon>
        <taxon>Prymnesiales</taxon>
        <taxon>Prymnesiaceae</taxon>
        <taxon>Prymnesium</taxon>
    </lineage>
</organism>
<comment type="caution">
    <text evidence="2">The sequence shown here is derived from an EMBL/GenBank/DDBJ whole genome shotgun (WGS) entry which is preliminary data.</text>
</comment>
<protein>
    <submittedName>
        <fullName evidence="2">Uncharacterized protein</fullName>
    </submittedName>
</protein>
<feature type="transmembrane region" description="Helical" evidence="1">
    <location>
        <begin position="109"/>
        <end position="128"/>
    </location>
</feature>
<dbReference type="Proteomes" id="UP001515480">
    <property type="component" value="Unassembled WGS sequence"/>
</dbReference>
<feature type="transmembrane region" description="Helical" evidence="1">
    <location>
        <begin position="148"/>
        <end position="168"/>
    </location>
</feature>
<sequence length="183" mass="20951">MTYLVSLRARLKDEDRGDDGYFVRLHDGVKIGPMLEREFMHVRGSDEISQVASAWRVAGGTFYKVELRHAYLPTLPSIRAAPHDDVHARRRRLVCDMQHMLSCKACHHCFELVIIVFCFICTAGSFALLNTPALRKERDEAGAGTLRFLMFLFGVTMLAVVFTIRKLLERWRKVSSDVFVCEV</sequence>
<keyword evidence="1" id="KW-0812">Transmembrane</keyword>
<keyword evidence="1" id="KW-0472">Membrane</keyword>
<dbReference type="EMBL" id="JBGBPQ010000001">
    <property type="protein sequence ID" value="KAL1530293.1"/>
    <property type="molecule type" value="Genomic_DNA"/>
</dbReference>
<reference evidence="2 3" key="1">
    <citation type="journal article" date="2024" name="Science">
        <title>Giant polyketide synthase enzymes in the biosynthesis of giant marine polyether toxins.</title>
        <authorList>
            <person name="Fallon T.R."/>
            <person name="Shende V.V."/>
            <person name="Wierzbicki I.H."/>
            <person name="Pendleton A.L."/>
            <person name="Watervoot N.F."/>
            <person name="Auber R.P."/>
            <person name="Gonzalez D.J."/>
            <person name="Wisecaver J.H."/>
            <person name="Moore B.S."/>
        </authorList>
    </citation>
    <scope>NUCLEOTIDE SEQUENCE [LARGE SCALE GENOMIC DNA]</scope>
    <source>
        <strain evidence="2 3">12B1</strain>
    </source>
</reference>
<keyword evidence="3" id="KW-1185">Reference proteome</keyword>
<evidence type="ECO:0000313" key="2">
    <source>
        <dbReference type="EMBL" id="KAL1530293.1"/>
    </source>
</evidence>
<name>A0AB34KAY2_PRYPA</name>
<evidence type="ECO:0000256" key="1">
    <source>
        <dbReference type="SAM" id="Phobius"/>
    </source>
</evidence>
<proteinExistence type="predicted"/>
<evidence type="ECO:0000313" key="3">
    <source>
        <dbReference type="Proteomes" id="UP001515480"/>
    </source>
</evidence>
<gene>
    <name evidence="2" type="ORF">AB1Y20_001204</name>
</gene>
<accession>A0AB34KAY2</accession>
<dbReference type="AlphaFoldDB" id="A0AB34KAY2"/>